<evidence type="ECO:0000256" key="8">
    <source>
        <dbReference type="PROSITE-ProRule" id="PRU01360"/>
    </source>
</evidence>
<accession>A0A9Q8X209</accession>
<dbReference type="GO" id="GO:0009279">
    <property type="term" value="C:cell outer membrane"/>
    <property type="evidence" value="ECO:0007669"/>
    <property type="project" value="UniProtKB-SubCell"/>
</dbReference>
<dbReference type="EMBL" id="CP097966">
    <property type="protein sequence ID" value="URQ62762.1"/>
    <property type="molecule type" value="Genomic_DNA"/>
</dbReference>
<reference evidence="13" key="1">
    <citation type="submission" date="2022-05" db="EMBL/GenBank/DDBJ databases">
        <title>Single-amplified genomics reveal most streamlined microbe among free-living bacteria.</title>
        <authorList>
            <person name="Roda-Garcia J."/>
            <person name="Haro-Moreno J.M."/>
            <person name="Rodriguez-Valera F."/>
            <person name="Almagro-Moreno S."/>
            <person name="Lopez-Perez M."/>
        </authorList>
    </citation>
    <scope>NUCLEOTIDE SEQUENCE</scope>
    <source>
        <strain evidence="13">TMED112-D2-2</strain>
    </source>
</reference>
<dbReference type="PANTHER" id="PTHR47234">
    <property type="match status" value="1"/>
</dbReference>
<dbReference type="InterPro" id="IPR000531">
    <property type="entry name" value="Beta-barrel_TonB"/>
</dbReference>
<evidence type="ECO:0000313" key="14">
    <source>
        <dbReference type="Proteomes" id="UP001056381"/>
    </source>
</evidence>
<feature type="domain" description="TonB-dependent receptor-like beta-barrel" evidence="11">
    <location>
        <begin position="391"/>
        <end position="948"/>
    </location>
</feature>
<keyword evidence="5 9" id="KW-0798">TonB box</keyword>
<dbReference type="InterPro" id="IPR039426">
    <property type="entry name" value="TonB-dep_rcpt-like"/>
</dbReference>
<protein>
    <submittedName>
        <fullName evidence="13">TonB-dependent receptor</fullName>
    </submittedName>
</protein>
<organism evidence="13 14">
    <name type="scientific">SAR86 cluster bacterium</name>
    <dbReference type="NCBI Taxonomy" id="2030880"/>
    <lineage>
        <taxon>Bacteria</taxon>
        <taxon>Pseudomonadati</taxon>
        <taxon>Pseudomonadota</taxon>
        <taxon>Gammaproteobacteria</taxon>
        <taxon>SAR86 cluster</taxon>
    </lineage>
</organism>
<sequence length="984" mass="109910">MKLRLILTLLIPFLTLYVNAQDSDTEEVEEVVVVGSQIKGATITDALPVTVISTEEIEGFGVDSGDDLISNLAEMGTNQFNQGDFNGGYNANRGDVGSFNLRNVGTGNTLTLLNGRRIVPAAGYHTETIGGSLVPVQSVNSNVLPVYGLERIEILRDGASAVYGSDAVAGVINTVLKKDFDGFSMRIRGIAYDHFAAEDAKVSIQWGRNFDDGSNLSIYLDTYDRGHIDGIEDPKWMMGDARNLYSEQLGAFADTSWRNLSAQSKYAQFYVGNGSNVFSLYRPDDPYCQSGSATNLFTSPIQDNVCLYDASSIRTENRANYPMEGMMRRGDLERHNMLAYYNTTLDNGVEASTEIGWYQSSGFRQHYPGAFLNPGSANRRGQGTQSIRVPSTNYYFNQWVRADGTKFVDAEDDFLWIRFLRFTQPRYYNHERETWRFTQAFAGSTGNWDWDTGIVFSEATSLMANGNRVGLLELEAALAKDDPSAYNPFCAGVNCNEEQILKTIYRENTSSMSLIDFKMSNAEFFEMPQLSGGTAPAGALFGIEVRTEEMSDKRDPNIDGTIDWTNNLGASWPYVSNISNSSPSPNTSGERTVTSYFGELQVPLDDRLVVQAALRGDQFTDVGNSLVGKFAMGWDISDYVKLRGSVSTAFAAPNLIFINEGLVARSNTRTDAVYEYFANVSGNPIADPEYQLQRVAQGNPDLKPEESENLSWGFVLEPVEDLLVTVDRWRITKENTLGLFGENNHMLLDLLIRLEGGPSECVGNPLVVRTQFTADEYTAGWPTNLCPAGQVQRIDDIYVNLDTRVIEGTDTTVQYRLDTDVGRFNFKLVNVHYNKYEQQAGGDIDRLIEAGRPGGLLDGVSVPDGFANLIERNGNFSDKWTMNASWRLNDWEVLLSGNKVSGFYETGNTDPDGNFWYLPSMTRLNFTLGYKFDFEGYDARVRFGVLNVEDERAPLADEFWFFSWNDVHNDYGRNYYLEFRLQGN</sequence>
<evidence type="ECO:0000313" key="13">
    <source>
        <dbReference type="EMBL" id="URQ62762.1"/>
    </source>
</evidence>
<dbReference type="SUPFAM" id="SSF56935">
    <property type="entry name" value="Porins"/>
    <property type="match status" value="1"/>
</dbReference>
<feature type="signal peptide" evidence="10">
    <location>
        <begin position="1"/>
        <end position="20"/>
    </location>
</feature>
<evidence type="ECO:0000256" key="9">
    <source>
        <dbReference type="RuleBase" id="RU003357"/>
    </source>
</evidence>
<evidence type="ECO:0000259" key="12">
    <source>
        <dbReference type="Pfam" id="PF07715"/>
    </source>
</evidence>
<keyword evidence="13" id="KW-0675">Receptor</keyword>
<dbReference type="Proteomes" id="UP001056381">
    <property type="component" value="Chromosome"/>
</dbReference>
<evidence type="ECO:0000259" key="11">
    <source>
        <dbReference type="Pfam" id="PF00593"/>
    </source>
</evidence>
<feature type="chain" id="PRO_5040459616" evidence="10">
    <location>
        <begin position="21"/>
        <end position="984"/>
    </location>
</feature>
<evidence type="ECO:0000256" key="6">
    <source>
        <dbReference type="ARBA" id="ARBA00023136"/>
    </source>
</evidence>
<keyword evidence="14" id="KW-1185">Reference proteome</keyword>
<keyword evidence="4 8" id="KW-0812">Transmembrane</keyword>
<evidence type="ECO:0000256" key="5">
    <source>
        <dbReference type="ARBA" id="ARBA00023077"/>
    </source>
</evidence>
<dbReference type="Gene3D" id="2.170.130.10">
    <property type="entry name" value="TonB-dependent receptor, plug domain"/>
    <property type="match status" value="1"/>
</dbReference>
<keyword evidence="10" id="KW-0732">Signal</keyword>
<dbReference type="AlphaFoldDB" id="A0A9Q8X209"/>
<evidence type="ECO:0000256" key="4">
    <source>
        <dbReference type="ARBA" id="ARBA00022692"/>
    </source>
</evidence>
<dbReference type="PROSITE" id="PS52016">
    <property type="entry name" value="TONB_DEPENDENT_REC_3"/>
    <property type="match status" value="1"/>
</dbReference>
<evidence type="ECO:0000256" key="7">
    <source>
        <dbReference type="ARBA" id="ARBA00023237"/>
    </source>
</evidence>
<proteinExistence type="inferred from homology"/>
<dbReference type="InterPro" id="IPR037066">
    <property type="entry name" value="Plug_dom_sf"/>
</dbReference>
<name>A0A9Q8X209_9GAMM</name>
<evidence type="ECO:0000256" key="1">
    <source>
        <dbReference type="ARBA" id="ARBA00004571"/>
    </source>
</evidence>
<keyword evidence="2 8" id="KW-0813">Transport</keyword>
<dbReference type="Pfam" id="PF07715">
    <property type="entry name" value="Plug"/>
    <property type="match status" value="1"/>
</dbReference>
<evidence type="ECO:0000256" key="2">
    <source>
        <dbReference type="ARBA" id="ARBA00022448"/>
    </source>
</evidence>
<dbReference type="InterPro" id="IPR012910">
    <property type="entry name" value="Plug_dom"/>
</dbReference>
<keyword evidence="7 8" id="KW-0998">Cell outer membrane</keyword>
<feature type="domain" description="TonB-dependent receptor plug" evidence="12">
    <location>
        <begin position="48"/>
        <end position="171"/>
    </location>
</feature>
<keyword evidence="3 8" id="KW-1134">Transmembrane beta strand</keyword>
<dbReference type="Gene3D" id="2.40.170.20">
    <property type="entry name" value="TonB-dependent receptor, beta-barrel domain"/>
    <property type="match status" value="1"/>
</dbReference>
<comment type="similarity">
    <text evidence="8 9">Belongs to the TonB-dependent receptor family.</text>
</comment>
<dbReference type="InterPro" id="IPR036942">
    <property type="entry name" value="Beta-barrel_TonB_sf"/>
</dbReference>
<evidence type="ECO:0000256" key="3">
    <source>
        <dbReference type="ARBA" id="ARBA00022452"/>
    </source>
</evidence>
<evidence type="ECO:0000256" key="10">
    <source>
        <dbReference type="SAM" id="SignalP"/>
    </source>
</evidence>
<dbReference type="PANTHER" id="PTHR47234:SF1">
    <property type="entry name" value="TONB-DEPENDENT RECEPTOR"/>
    <property type="match status" value="1"/>
</dbReference>
<gene>
    <name evidence="13" type="ORF">M9B40_03265</name>
</gene>
<comment type="subcellular location">
    <subcellularLocation>
        <location evidence="1 8">Cell outer membrane</location>
        <topology evidence="1 8">Multi-pass membrane protein</topology>
    </subcellularLocation>
</comment>
<keyword evidence="6 8" id="KW-0472">Membrane</keyword>
<dbReference type="Pfam" id="PF00593">
    <property type="entry name" value="TonB_dep_Rec_b-barrel"/>
    <property type="match status" value="1"/>
</dbReference>